<reference evidence="2 3" key="1">
    <citation type="journal article" date="2010" name="Stand. Genomic Sci.">
        <title>Complete genome sequence of Meiothermus silvanus type strain (VI-R2).</title>
        <authorList>
            <person name="Sikorski J."/>
            <person name="Tindall B.J."/>
            <person name="Lowry S."/>
            <person name="Lucas S."/>
            <person name="Nolan M."/>
            <person name="Copeland A."/>
            <person name="Glavina Del Rio T."/>
            <person name="Tice H."/>
            <person name="Cheng J.F."/>
            <person name="Han C."/>
            <person name="Pitluck S."/>
            <person name="Liolios K."/>
            <person name="Ivanova N."/>
            <person name="Mavromatis K."/>
            <person name="Mikhailova N."/>
            <person name="Pati A."/>
            <person name="Goodwin L."/>
            <person name="Chen A."/>
            <person name="Palaniappan K."/>
            <person name="Land M."/>
            <person name="Hauser L."/>
            <person name="Chang Y.J."/>
            <person name="Jeffries C.D."/>
            <person name="Rohde M."/>
            <person name="Goker M."/>
            <person name="Woyke T."/>
            <person name="Bristow J."/>
            <person name="Eisen J.A."/>
            <person name="Markowitz V."/>
            <person name="Hugenholtz P."/>
            <person name="Kyrpides N.C."/>
            <person name="Klenk H.P."/>
            <person name="Lapidus A."/>
        </authorList>
    </citation>
    <scope>NUCLEOTIDE SEQUENCE [LARGE SCALE GENOMIC DNA]</scope>
    <source>
        <strain evidence="3">ATCC 700542 / DSM 9946 / VI-R2</strain>
    </source>
</reference>
<sequence>MSLVIRPYTEADYPALLQIQRECFPPPYPEEQLWSLEQIRSHVEHFPEGALCAVLEGKLVGSCTSLIIQWNPGEAAHSWGEATDWGFIRTHNPRGNTLYGVDIAVRPAYRGRGIARALYQARYELVRRLGLERFLAGGRMPGYHRYQNRLTPEQYAQEVISGRILDPVITPQLKAGLKPLRVVRDYLPDQESGNCALLLEWRNPERA</sequence>
<evidence type="ECO:0000313" key="3">
    <source>
        <dbReference type="Proteomes" id="UP000001916"/>
    </source>
</evidence>
<dbReference type="Gene3D" id="3.40.630.30">
    <property type="match status" value="1"/>
</dbReference>
<dbReference type="RefSeq" id="WP_013158378.1">
    <property type="nucleotide sequence ID" value="NC_014212.1"/>
</dbReference>
<dbReference type="Proteomes" id="UP000001916">
    <property type="component" value="Chromosome"/>
</dbReference>
<dbReference type="STRING" id="526227.Mesil_1950"/>
<dbReference type="CDD" id="cd04301">
    <property type="entry name" value="NAT_SF"/>
    <property type="match status" value="1"/>
</dbReference>
<dbReference type="InterPro" id="IPR016181">
    <property type="entry name" value="Acyl_CoA_acyltransferase"/>
</dbReference>
<dbReference type="eggNOG" id="COG0456">
    <property type="taxonomic scope" value="Bacteria"/>
</dbReference>
<dbReference type="OrthoDB" id="9811121at2"/>
<dbReference type="InterPro" id="IPR000182">
    <property type="entry name" value="GNAT_dom"/>
</dbReference>
<accession>D7BGK9</accession>
<dbReference type="EMBL" id="CP002042">
    <property type="protein sequence ID" value="ADH63825.1"/>
    <property type="molecule type" value="Genomic_DNA"/>
</dbReference>
<dbReference type="AlphaFoldDB" id="D7BGK9"/>
<organism evidence="2 3">
    <name type="scientific">Allomeiothermus silvanus (strain ATCC 700542 / DSM 9946 / NBRC 106475 / NCIMB 13440 / VI-R2)</name>
    <name type="common">Thermus silvanus</name>
    <dbReference type="NCBI Taxonomy" id="526227"/>
    <lineage>
        <taxon>Bacteria</taxon>
        <taxon>Thermotogati</taxon>
        <taxon>Deinococcota</taxon>
        <taxon>Deinococci</taxon>
        <taxon>Thermales</taxon>
        <taxon>Thermaceae</taxon>
        <taxon>Allomeiothermus</taxon>
    </lineage>
</organism>
<evidence type="ECO:0000259" key="1">
    <source>
        <dbReference type="PROSITE" id="PS51186"/>
    </source>
</evidence>
<dbReference type="SUPFAM" id="SSF55729">
    <property type="entry name" value="Acyl-CoA N-acyltransferases (Nat)"/>
    <property type="match status" value="1"/>
</dbReference>
<dbReference type="Pfam" id="PF00583">
    <property type="entry name" value="Acetyltransf_1"/>
    <property type="match status" value="1"/>
</dbReference>
<keyword evidence="3" id="KW-1185">Reference proteome</keyword>
<dbReference type="PROSITE" id="PS51186">
    <property type="entry name" value="GNAT"/>
    <property type="match status" value="1"/>
</dbReference>
<name>D7BGK9_ALLS1</name>
<protein>
    <submittedName>
        <fullName evidence="2">GCN5-related N-acetyltransferase</fullName>
    </submittedName>
</protein>
<dbReference type="GO" id="GO:0016747">
    <property type="term" value="F:acyltransferase activity, transferring groups other than amino-acyl groups"/>
    <property type="evidence" value="ECO:0007669"/>
    <property type="project" value="InterPro"/>
</dbReference>
<dbReference type="HOGENOM" id="CLU_093119_1_0_0"/>
<evidence type="ECO:0000313" key="2">
    <source>
        <dbReference type="EMBL" id="ADH63825.1"/>
    </source>
</evidence>
<feature type="domain" description="N-acetyltransferase" evidence="1">
    <location>
        <begin position="3"/>
        <end position="204"/>
    </location>
</feature>
<dbReference type="KEGG" id="msv:Mesil_1950"/>
<proteinExistence type="predicted"/>
<gene>
    <name evidence="2" type="ordered locus">Mesil_1950</name>
</gene>